<evidence type="ECO:0000256" key="5">
    <source>
        <dbReference type="ARBA" id="ARBA00023237"/>
    </source>
</evidence>
<keyword evidence="3" id="KW-0732">Signal</keyword>
<dbReference type="AlphaFoldDB" id="A0A1H4B773"/>
<evidence type="ECO:0000256" key="1">
    <source>
        <dbReference type="ARBA" id="ARBA00004442"/>
    </source>
</evidence>
<dbReference type="STRING" id="592050.SAMN05421875_11316"/>
<evidence type="ECO:0000256" key="4">
    <source>
        <dbReference type="ARBA" id="ARBA00023136"/>
    </source>
</evidence>
<dbReference type="EMBL" id="FNQJ01000013">
    <property type="protein sequence ID" value="SEA43884.1"/>
    <property type="molecule type" value="Genomic_DNA"/>
</dbReference>
<comment type="subcellular location">
    <subcellularLocation>
        <location evidence="1">Cell outer membrane</location>
    </subcellularLocation>
</comment>
<evidence type="ECO:0000313" key="7">
    <source>
        <dbReference type="Proteomes" id="UP000199002"/>
    </source>
</evidence>
<dbReference type="PANTHER" id="PTHR38776">
    <property type="entry name" value="MLTA-INTERACTING PROTEIN-RELATED"/>
    <property type="match status" value="1"/>
</dbReference>
<protein>
    <submittedName>
        <fullName evidence="6">Outer membrane scaffolding protein for murein synthesis, MipA/OmpV family</fullName>
    </submittedName>
</protein>
<gene>
    <name evidence="6" type="ORF">SAMN05421875_11316</name>
</gene>
<accession>A0A1H4B773</accession>
<dbReference type="RefSeq" id="WP_092698297.1">
    <property type="nucleotide sequence ID" value="NZ_CAXIQL010000092.1"/>
</dbReference>
<evidence type="ECO:0000256" key="3">
    <source>
        <dbReference type="ARBA" id="ARBA00022729"/>
    </source>
</evidence>
<name>A0A1H4B773_9BURK</name>
<comment type="similarity">
    <text evidence="2">Belongs to the MipA/OmpV family.</text>
</comment>
<organism evidence="6 7">
    <name type="scientific">Acidovorax soli</name>
    <dbReference type="NCBI Taxonomy" id="592050"/>
    <lineage>
        <taxon>Bacteria</taxon>
        <taxon>Pseudomonadati</taxon>
        <taxon>Pseudomonadota</taxon>
        <taxon>Betaproteobacteria</taxon>
        <taxon>Burkholderiales</taxon>
        <taxon>Comamonadaceae</taxon>
        <taxon>Acidovorax</taxon>
    </lineage>
</organism>
<dbReference type="Proteomes" id="UP000199002">
    <property type="component" value="Unassembled WGS sequence"/>
</dbReference>
<dbReference type="InterPro" id="IPR010583">
    <property type="entry name" value="MipA"/>
</dbReference>
<dbReference type="Pfam" id="PF06629">
    <property type="entry name" value="MipA"/>
    <property type="match status" value="1"/>
</dbReference>
<dbReference type="GeneID" id="34232436"/>
<keyword evidence="7" id="KW-1185">Reference proteome</keyword>
<evidence type="ECO:0000256" key="2">
    <source>
        <dbReference type="ARBA" id="ARBA00005722"/>
    </source>
</evidence>
<keyword evidence="5" id="KW-0998">Cell outer membrane</keyword>
<dbReference type="PANTHER" id="PTHR38776:SF1">
    <property type="entry name" value="MLTA-INTERACTING PROTEIN-RELATED"/>
    <property type="match status" value="1"/>
</dbReference>
<keyword evidence="4" id="KW-0472">Membrane</keyword>
<reference evidence="7" key="1">
    <citation type="submission" date="2016-10" db="EMBL/GenBank/DDBJ databases">
        <authorList>
            <person name="Varghese N."/>
            <person name="Submissions S."/>
        </authorList>
    </citation>
    <scope>NUCLEOTIDE SEQUENCE [LARGE SCALE GENOMIC DNA]</scope>
    <source>
        <strain evidence="7">DSM 25157</strain>
    </source>
</reference>
<dbReference type="GO" id="GO:0009279">
    <property type="term" value="C:cell outer membrane"/>
    <property type="evidence" value="ECO:0007669"/>
    <property type="project" value="UniProtKB-SubCell"/>
</dbReference>
<proteinExistence type="inferred from homology"/>
<evidence type="ECO:0000313" key="6">
    <source>
        <dbReference type="EMBL" id="SEA43884.1"/>
    </source>
</evidence>
<sequence>MTYLPRILRGFWGCTVLWGLGAGLPALAEEAPPSVNADGSPKLNYVLGAIVSNSPDYAGSSDRSTHLRPAWALEYGRFRLSTSRGSTLMGHGLEQRESGATAVLAESDRFNLSASLRYDSGRKGSNSPLLDGLPEVRSTVRARLSAGYAITPRWSVGAGLSQDILGRSGGAQLNTSVSYTLPVTQQTRVVFGAGASFGDRTYLRSRFGVPAVAGGAGAARLPAYEPGGGLYGVDLGVDVMTALNRHWVLWGGVGVSQVQSDARRSPLTVRPTGYSASVGLAYRCCR</sequence>